<evidence type="ECO:0000313" key="2">
    <source>
        <dbReference type="Proteomes" id="UP000635565"/>
    </source>
</evidence>
<dbReference type="EMBL" id="BNJJ01000006">
    <property type="protein sequence ID" value="GHO84362.1"/>
    <property type="molecule type" value="Genomic_DNA"/>
</dbReference>
<comment type="caution">
    <text evidence="1">The sequence shown here is derived from an EMBL/GenBank/DDBJ whole genome shotgun (WGS) entry which is preliminary data.</text>
</comment>
<evidence type="ECO:0000313" key="1">
    <source>
        <dbReference type="EMBL" id="GHO84362.1"/>
    </source>
</evidence>
<keyword evidence="2" id="KW-1185">Reference proteome</keyword>
<accession>A0ABQ3VDZ2</accession>
<reference evidence="1 2" key="1">
    <citation type="journal article" date="2021" name="Int. J. Syst. Evol. Microbiol.">
        <title>Reticulibacter mediterranei gen. nov., sp. nov., within the new family Reticulibacteraceae fam. nov., and Ktedonospora formicarum gen. nov., sp. nov., Ktedonobacter robiniae sp. nov., Dictyobacter formicarum sp. nov. and Dictyobacter arantiisoli sp. nov., belonging to the class Ktedonobacteria.</title>
        <authorList>
            <person name="Yabe S."/>
            <person name="Zheng Y."/>
            <person name="Wang C.M."/>
            <person name="Sakai Y."/>
            <person name="Abe K."/>
            <person name="Yokota A."/>
            <person name="Donadio S."/>
            <person name="Cavaletti L."/>
            <person name="Monciardini P."/>
        </authorList>
    </citation>
    <scope>NUCLEOTIDE SEQUENCE [LARGE SCALE GENOMIC DNA]</scope>
    <source>
        <strain evidence="1 2">SOSP1-9</strain>
    </source>
</reference>
<protein>
    <recommendedName>
        <fullName evidence="3">Tn3 transposase DDE domain-containing protein</fullName>
    </recommendedName>
</protein>
<proteinExistence type="predicted"/>
<name>A0ABQ3VDZ2_9CHLR</name>
<sequence length="82" mass="9576">MLSRKITWLTGSLKYVSVDAWERTLDFLKKLYAVRKNVEAVLSRIGNGIENLVYKHAWAGKNVERYIVAAQEIEKDRYKLFA</sequence>
<evidence type="ECO:0008006" key="3">
    <source>
        <dbReference type="Google" id="ProtNLM"/>
    </source>
</evidence>
<organism evidence="1 2">
    <name type="scientific">Dictyobacter formicarum</name>
    <dbReference type="NCBI Taxonomy" id="2778368"/>
    <lineage>
        <taxon>Bacteria</taxon>
        <taxon>Bacillati</taxon>
        <taxon>Chloroflexota</taxon>
        <taxon>Ktedonobacteria</taxon>
        <taxon>Ktedonobacterales</taxon>
        <taxon>Dictyobacteraceae</taxon>
        <taxon>Dictyobacter</taxon>
    </lineage>
</organism>
<dbReference type="Proteomes" id="UP000635565">
    <property type="component" value="Unassembled WGS sequence"/>
</dbReference>
<gene>
    <name evidence="1" type="ORF">KSZ_23680</name>
</gene>